<gene>
    <name evidence="2" type="primary">LOC103626568</name>
    <name evidence="1" type="ORF">ZEAMMB73_Zm00001d015132</name>
</gene>
<dbReference type="ExpressionAtlas" id="A0A1D6GZH0">
    <property type="expression patterns" value="baseline and differential"/>
</dbReference>
<dbReference type="eggNOG" id="ENOG502R7Y6">
    <property type="taxonomic scope" value="Eukaryota"/>
</dbReference>
<sequence>MTGRRSSLVYGTAIAICVSILLGSLAMTAQAGRSSHQLLSKARSSSTTRALYIASNTSSGYHTEVQCFDEAADGGDERRKTAELLTLIFCTAKCYCHSDNADDICYCCQKPPTQVCYETIKDCQAHCPVCNPKCPAASGTAGGSQQLHAAAKNATL</sequence>
<dbReference type="OrthoDB" id="581127at2759"/>
<dbReference type="RefSeq" id="XP_008645205.1">
    <property type="nucleotide sequence ID" value="XM_008646983.2"/>
</dbReference>
<dbReference type="EnsemblPlants" id="Zm00001eb231200_T001">
    <property type="protein sequence ID" value="Zm00001eb231200_P001"/>
    <property type="gene ID" value="Zm00001eb231200"/>
</dbReference>
<dbReference type="KEGG" id="zma:103626568"/>
<evidence type="ECO:0000313" key="1">
    <source>
        <dbReference type="EMBL" id="AQK68137.1"/>
    </source>
</evidence>
<dbReference type="EMBL" id="CM000781">
    <property type="protein sequence ID" value="AQK68137.1"/>
    <property type="molecule type" value="Genomic_DNA"/>
</dbReference>
<protein>
    <submittedName>
        <fullName evidence="1 2">Uncharacterized protein</fullName>
    </submittedName>
</protein>
<dbReference type="OMA" id="DICYCCQ"/>
<dbReference type="PaxDb" id="4577-GRMZM2G009489_P01"/>
<evidence type="ECO:0000313" key="2">
    <source>
        <dbReference type="EnsemblPlants" id="Zm00001eb231200_P001"/>
    </source>
</evidence>
<organism evidence="1">
    <name type="scientific">Zea mays</name>
    <name type="common">Maize</name>
    <dbReference type="NCBI Taxonomy" id="4577"/>
    <lineage>
        <taxon>Eukaryota</taxon>
        <taxon>Viridiplantae</taxon>
        <taxon>Streptophyta</taxon>
        <taxon>Embryophyta</taxon>
        <taxon>Tracheophyta</taxon>
        <taxon>Spermatophyta</taxon>
        <taxon>Magnoliopsida</taxon>
        <taxon>Liliopsida</taxon>
        <taxon>Poales</taxon>
        <taxon>Poaceae</taxon>
        <taxon>PACMAD clade</taxon>
        <taxon>Panicoideae</taxon>
        <taxon>Andropogonodae</taxon>
        <taxon>Andropogoneae</taxon>
        <taxon>Tripsacinae</taxon>
        <taxon>Zea</taxon>
    </lineage>
</organism>
<reference evidence="3" key="1">
    <citation type="journal article" date="2009" name="Science">
        <title>The B73 maize genome: complexity, diversity, and dynamics.</title>
        <authorList>
            <person name="Schnable P.S."/>
            <person name="Ware D."/>
            <person name="Fulton R.S."/>
            <person name="Stein J.C."/>
            <person name="Wei F."/>
            <person name="Pasternak S."/>
            <person name="Liang C."/>
            <person name="Zhang J."/>
            <person name="Fulton L."/>
            <person name="Graves T.A."/>
            <person name="Minx P."/>
            <person name="Reily A.D."/>
            <person name="Courtney L."/>
            <person name="Kruchowski S.S."/>
            <person name="Tomlinson C."/>
            <person name="Strong C."/>
            <person name="Delehaunty K."/>
            <person name="Fronick C."/>
            <person name="Courtney B."/>
            <person name="Rock S.M."/>
            <person name="Belter E."/>
            <person name="Du F."/>
            <person name="Kim K."/>
            <person name="Abbott R.M."/>
            <person name="Cotton M."/>
            <person name="Levy A."/>
            <person name="Marchetto P."/>
            <person name="Ochoa K."/>
            <person name="Jackson S.M."/>
            <person name="Gillam B."/>
            <person name="Chen W."/>
            <person name="Yan L."/>
            <person name="Higginbotham J."/>
            <person name="Cardenas M."/>
            <person name="Waligorski J."/>
            <person name="Applebaum E."/>
            <person name="Phelps L."/>
            <person name="Falcone J."/>
            <person name="Kanchi K."/>
            <person name="Thane T."/>
            <person name="Scimone A."/>
            <person name="Thane N."/>
            <person name="Henke J."/>
            <person name="Wang T."/>
            <person name="Ruppert J."/>
            <person name="Shah N."/>
            <person name="Rotter K."/>
            <person name="Hodges J."/>
            <person name="Ingenthron E."/>
            <person name="Cordes M."/>
            <person name="Kohlberg S."/>
            <person name="Sgro J."/>
            <person name="Delgado B."/>
            <person name="Mead K."/>
            <person name="Chinwalla A."/>
            <person name="Leonard S."/>
            <person name="Crouse K."/>
            <person name="Collura K."/>
            <person name="Kudrna D."/>
            <person name="Currie J."/>
            <person name="He R."/>
            <person name="Angelova A."/>
            <person name="Rajasekar S."/>
            <person name="Mueller T."/>
            <person name="Lomeli R."/>
            <person name="Scara G."/>
            <person name="Ko A."/>
            <person name="Delaney K."/>
            <person name="Wissotski M."/>
            <person name="Lopez G."/>
            <person name="Campos D."/>
            <person name="Braidotti M."/>
            <person name="Ashley E."/>
            <person name="Golser W."/>
            <person name="Kim H."/>
            <person name="Lee S."/>
            <person name="Lin J."/>
            <person name="Dujmic Z."/>
            <person name="Kim W."/>
            <person name="Talag J."/>
            <person name="Zuccolo A."/>
            <person name="Fan C."/>
            <person name="Sebastian A."/>
            <person name="Kramer M."/>
            <person name="Spiegel L."/>
            <person name="Nascimento L."/>
            <person name="Zutavern T."/>
            <person name="Miller B."/>
            <person name="Ambroise C."/>
            <person name="Muller S."/>
            <person name="Spooner W."/>
            <person name="Narechania A."/>
            <person name="Ren L."/>
            <person name="Wei S."/>
            <person name="Kumari S."/>
            <person name="Faga B."/>
            <person name="Levy M.J."/>
            <person name="McMahan L."/>
            <person name="Van Buren P."/>
            <person name="Vaughn M.W."/>
            <person name="Ying K."/>
            <person name="Yeh C.-T."/>
            <person name="Emrich S.J."/>
            <person name="Jia Y."/>
            <person name="Kalyanaraman A."/>
            <person name="Hsia A.-P."/>
            <person name="Barbazuk W.B."/>
            <person name="Baucom R.S."/>
            <person name="Brutnell T.P."/>
            <person name="Carpita N.C."/>
            <person name="Chaparro C."/>
            <person name="Chia J.-M."/>
            <person name="Deragon J.-M."/>
            <person name="Estill J.C."/>
            <person name="Fu Y."/>
            <person name="Jeddeloh J.A."/>
            <person name="Han Y."/>
            <person name="Lee H."/>
            <person name="Li P."/>
            <person name="Lisch D.R."/>
            <person name="Liu S."/>
            <person name="Liu Z."/>
            <person name="Nagel D.H."/>
            <person name="McCann M.C."/>
            <person name="SanMiguel P."/>
            <person name="Myers A.M."/>
            <person name="Nettleton D."/>
            <person name="Nguyen J."/>
            <person name="Penning B.W."/>
            <person name="Ponnala L."/>
            <person name="Schneider K.L."/>
            <person name="Schwartz D.C."/>
            <person name="Sharma A."/>
            <person name="Soderlund C."/>
            <person name="Springer N.M."/>
            <person name="Sun Q."/>
            <person name="Wang H."/>
            <person name="Waterman M."/>
            <person name="Westerman R."/>
            <person name="Wolfgruber T.K."/>
            <person name="Yang L."/>
            <person name="Yu Y."/>
            <person name="Zhang L."/>
            <person name="Zhou S."/>
            <person name="Zhu Q."/>
            <person name="Bennetzen J.L."/>
            <person name="Dawe R.K."/>
            <person name="Jiang J."/>
            <person name="Jiang N."/>
            <person name="Presting G.G."/>
            <person name="Wessler S.R."/>
            <person name="Aluru S."/>
            <person name="Martienssen R.A."/>
            <person name="Clifton S.W."/>
            <person name="McCombie W.R."/>
            <person name="Wing R.A."/>
            <person name="Wilson R.K."/>
        </authorList>
    </citation>
    <scope>NUCLEOTIDE SEQUENCE [LARGE SCALE GENOMIC DNA]</scope>
    <source>
        <strain evidence="3">cv. B73</strain>
    </source>
</reference>
<dbReference type="Proteomes" id="UP000007305">
    <property type="component" value="Chromosome 5"/>
</dbReference>
<dbReference type="AlphaFoldDB" id="A0A1D6GZH0"/>
<keyword evidence="3" id="KW-1185">Reference proteome</keyword>
<reference evidence="2" key="4">
    <citation type="submission" date="2021-05" db="UniProtKB">
        <authorList>
            <consortium name="EnsemblPlants"/>
        </authorList>
    </citation>
    <scope>IDENTIFICATION</scope>
    <source>
        <strain evidence="2">cv. B73</strain>
    </source>
</reference>
<accession>A0A1D6GZH0</accession>
<dbReference type="Gramene" id="Zm00001eb231200_T001">
    <property type="protein sequence ID" value="Zm00001eb231200_P001"/>
    <property type="gene ID" value="Zm00001eb231200"/>
</dbReference>
<reference evidence="1" key="2">
    <citation type="submission" date="2015-12" db="EMBL/GenBank/DDBJ databases">
        <title>Update maize B73 reference genome by single molecule sequencing technologies.</title>
        <authorList>
            <consortium name="Maize Genome Sequencing Project"/>
            <person name="Ware D."/>
        </authorList>
    </citation>
    <scope>NUCLEOTIDE SEQUENCE</scope>
    <source>
        <tissue evidence="1">Seedling</tissue>
    </source>
</reference>
<reference evidence="2" key="3">
    <citation type="submission" date="2019-07" db="EMBL/GenBank/DDBJ databases">
        <authorList>
            <person name="Seetharam A."/>
            <person name="Woodhouse M."/>
            <person name="Cannon E."/>
        </authorList>
    </citation>
    <scope>NUCLEOTIDE SEQUENCE [LARGE SCALE GENOMIC DNA]</scope>
    <source>
        <strain evidence="2">cv. B73</strain>
    </source>
</reference>
<evidence type="ECO:0000313" key="3">
    <source>
        <dbReference type="Proteomes" id="UP000007305"/>
    </source>
</evidence>
<name>A0A1D6GZH0_MAIZE</name>
<dbReference type="GeneID" id="103626568"/>
<proteinExistence type="predicted"/>